<dbReference type="SUPFAM" id="SSF53822">
    <property type="entry name" value="Periplasmic binding protein-like I"/>
    <property type="match status" value="1"/>
</dbReference>
<accession>A0A117QWF4</accession>
<dbReference type="PANTHER" id="PTHR47235">
    <property type="entry name" value="BLR6548 PROTEIN"/>
    <property type="match status" value="1"/>
</dbReference>
<protein>
    <submittedName>
        <fullName evidence="7">Branched-chain amino acid ABC transporter</fullName>
    </submittedName>
</protein>
<dbReference type="Proteomes" id="UP000053669">
    <property type="component" value="Unassembled WGS sequence"/>
</dbReference>
<feature type="domain" description="Leucine-binding protein" evidence="6">
    <location>
        <begin position="36"/>
        <end position="378"/>
    </location>
</feature>
<comment type="similarity">
    <text evidence="1">Belongs to the leucine-binding protein family.</text>
</comment>
<dbReference type="RefSeq" id="WP_059211090.1">
    <property type="nucleotide sequence ID" value="NZ_KQ948677.1"/>
</dbReference>
<dbReference type="PANTHER" id="PTHR47235:SF1">
    <property type="entry name" value="BLR6548 PROTEIN"/>
    <property type="match status" value="1"/>
</dbReference>
<evidence type="ECO:0000256" key="4">
    <source>
        <dbReference type="ARBA" id="ARBA00022970"/>
    </source>
</evidence>
<evidence type="ECO:0000256" key="3">
    <source>
        <dbReference type="ARBA" id="ARBA00022729"/>
    </source>
</evidence>
<dbReference type="AlphaFoldDB" id="A0A117QWF4"/>
<proteinExistence type="inferred from homology"/>
<dbReference type="CDD" id="cd06343">
    <property type="entry name" value="PBP1_ABC_ligand_binding-like"/>
    <property type="match status" value="1"/>
</dbReference>
<gene>
    <name evidence="7" type="ORF">AQJ46_44655</name>
</gene>
<organism evidence="7 8">
    <name type="scientific">Streptomyces canus</name>
    <dbReference type="NCBI Taxonomy" id="58343"/>
    <lineage>
        <taxon>Bacteria</taxon>
        <taxon>Bacillati</taxon>
        <taxon>Actinomycetota</taxon>
        <taxon>Actinomycetes</taxon>
        <taxon>Kitasatosporales</taxon>
        <taxon>Streptomycetaceae</taxon>
        <taxon>Streptomyces</taxon>
        <taxon>Streptomyces aurantiacus group</taxon>
    </lineage>
</organism>
<sequence>MRRRTTRSLIAAATALLALAVSACGTQGPAARDDVIRIGAWYPLTGAVASFGIPERAGADAYFKSVNARGGINGRKIDWVVKDNAFDPQQTVQIARRLVDQDGVVAIVATNGTAQSQATFPFVLEQSKVPVLNTLGGDASWYQPARDGLFGMQTLYEDQASALGQWAAQDGAKKVLVVHSDPAAFVNVAKEIGPAARKTDPSVRVKSLSVKFQTTDYSPVISKVKREKPDAVVVILAAAEAASYLKEAKLQGLSTPVYGYAPVAAQSTLTLAGKAAEGVKAVQLVKSPNDDDPAIKEFRSAMAKYERGQPADFITLWGWAAAKAFVEIARTIDGPITSEALTVAYQKARAVDTGVAPVLNFSVAHHLGTRDVQKVVVRDGRWESQGDFFTPPSRD</sequence>
<feature type="chain" id="PRO_5038784921" evidence="5">
    <location>
        <begin position="24"/>
        <end position="395"/>
    </location>
</feature>
<dbReference type="STRING" id="58343.AQJ46_44655"/>
<keyword evidence="2" id="KW-0813">Transport</keyword>
<dbReference type="Pfam" id="PF13458">
    <property type="entry name" value="Peripla_BP_6"/>
    <property type="match status" value="1"/>
</dbReference>
<name>A0A117QWF4_9ACTN</name>
<dbReference type="InterPro" id="IPR000709">
    <property type="entry name" value="Leu_Ile_Val-bd"/>
</dbReference>
<keyword evidence="3 5" id="KW-0732">Signal</keyword>
<evidence type="ECO:0000259" key="6">
    <source>
        <dbReference type="Pfam" id="PF13458"/>
    </source>
</evidence>
<dbReference type="PRINTS" id="PR00337">
    <property type="entry name" value="LEUILEVALBP"/>
</dbReference>
<evidence type="ECO:0000256" key="1">
    <source>
        <dbReference type="ARBA" id="ARBA00010062"/>
    </source>
</evidence>
<evidence type="ECO:0000313" key="8">
    <source>
        <dbReference type="Proteomes" id="UP000053669"/>
    </source>
</evidence>
<dbReference type="GO" id="GO:0006865">
    <property type="term" value="P:amino acid transport"/>
    <property type="evidence" value="ECO:0007669"/>
    <property type="project" value="UniProtKB-KW"/>
</dbReference>
<dbReference type="InterPro" id="IPR028081">
    <property type="entry name" value="Leu-bd"/>
</dbReference>
<evidence type="ECO:0000256" key="5">
    <source>
        <dbReference type="SAM" id="SignalP"/>
    </source>
</evidence>
<feature type="signal peptide" evidence="5">
    <location>
        <begin position="1"/>
        <end position="23"/>
    </location>
</feature>
<dbReference type="PROSITE" id="PS51257">
    <property type="entry name" value="PROKAR_LIPOPROTEIN"/>
    <property type="match status" value="1"/>
</dbReference>
<evidence type="ECO:0000313" key="7">
    <source>
        <dbReference type="EMBL" id="KUN58080.1"/>
    </source>
</evidence>
<reference evidence="7 8" key="1">
    <citation type="submission" date="2015-10" db="EMBL/GenBank/DDBJ databases">
        <title>Draft genome sequence of Streptomyces canus DSM 40017, type strain for the species Streptomyces canus.</title>
        <authorList>
            <person name="Ruckert C."/>
            <person name="Winkler A."/>
            <person name="Kalinowski J."/>
            <person name="Kampfer P."/>
            <person name="Glaeser S."/>
        </authorList>
    </citation>
    <scope>NUCLEOTIDE SEQUENCE [LARGE SCALE GENOMIC DNA]</scope>
    <source>
        <strain evidence="7 8">DSM 40017</strain>
    </source>
</reference>
<evidence type="ECO:0000256" key="2">
    <source>
        <dbReference type="ARBA" id="ARBA00022448"/>
    </source>
</evidence>
<dbReference type="EMBL" id="LMWU01000065">
    <property type="protein sequence ID" value="KUN58080.1"/>
    <property type="molecule type" value="Genomic_DNA"/>
</dbReference>
<keyword evidence="4" id="KW-0029">Amino-acid transport</keyword>
<dbReference type="Gene3D" id="3.40.50.2300">
    <property type="match status" value="2"/>
</dbReference>
<comment type="caution">
    <text evidence="7">The sequence shown here is derived from an EMBL/GenBank/DDBJ whole genome shotgun (WGS) entry which is preliminary data.</text>
</comment>
<dbReference type="InterPro" id="IPR028082">
    <property type="entry name" value="Peripla_BP_I"/>
</dbReference>